<dbReference type="RefSeq" id="WP_162475464.1">
    <property type="nucleotide sequence ID" value="NZ_LJAM02000245.1"/>
</dbReference>
<name>A0A328TK59_9GAMM</name>
<dbReference type="SUPFAM" id="SSF46955">
    <property type="entry name" value="Putative DNA-binding domain"/>
    <property type="match status" value="1"/>
</dbReference>
<protein>
    <submittedName>
        <fullName evidence="3">Mu DNA-binding domain protein</fullName>
    </submittedName>
</protein>
<dbReference type="InterPro" id="IPR009061">
    <property type="entry name" value="DNA-bd_dom_put_sf"/>
</dbReference>
<comment type="caution">
    <text evidence="3">The sequence shown here is derived from an EMBL/GenBank/DDBJ whole genome shotgun (WGS) entry which is preliminary data.</text>
</comment>
<dbReference type="EMBL" id="LJAM02000245">
    <property type="protein sequence ID" value="RAP70868.1"/>
    <property type="molecule type" value="Genomic_DNA"/>
</dbReference>
<sequence>MFVTVNELVGLPGLPGTAQGVRYALNKCAAGLPEMMRRREGTKAFEYHIDCLPDAAREAVQARIARELQVESGAGLPAVAEASGAVAKGSAETCVDLELYRKCPALLEQKLRSLTDAQKAIADARMTLVCAVLKLMDVGGMSRKAAVDLIARGTQQGTLSPEMLKAADIANARKGSTRKGVGKSSLQHWLSDYLASVTPGEKLAIMVPGKIKAKAVESYPWMPQFLQHWRDPNQPSVTVAYEAFVREWSELYAGNELMMAQLPSVDTVRYALKKIPKAERMRGRVTGSAMQSLLPFVRRDWSQLPVNGVWIGDGHGMKLEVLHPETGKPFKPEITLVIDGRTRVVMGWSLAMSESHIAVGDAIRNAISNYGVPLIYYSDNGGGEKNGMFDADVTGIFSRLGITHPTGIPGNPQGRGIIERINREIPMRVAKKFGSYVGKRGDKETQRKYRKAVDSAVNAIEKGKPLNGVQAAAMRKVPAWSELIAEIEFQIERHNNRPHSELPKRENGEYWSPLAYRAHALEQEPHQINYLTSSELHEMFRPEVDRVAIRGEIQLFNNRYFSTELANVEGEKVRVCFDIHDPSSVIIRRMDGSWVCDAVWDGNKVAAFGQSYVHQAKEKSVKRSVKNLESQIKRKKELLRPAIEQQPDIDFNLFSAKKINQEPEKIYLFESEFENDLKKASNH</sequence>
<keyword evidence="3" id="KW-0238">DNA-binding</keyword>
<evidence type="ECO:0000259" key="1">
    <source>
        <dbReference type="PROSITE" id="PS50994"/>
    </source>
</evidence>
<dbReference type="InterPro" id="IPR009004">
    <property type="entry name" value="Transposase_Mu_C"/>
</dbReference>
<dbReference type="Proteomes" id="UP000244334">
    <property type="component" value="Unassembled WGS sequence"/>
</dbReference>
<dbReference type="Pfam" id="PF09299">
    <property type="entry name" value="Mu-transpos_C"/>
    <property type="match status" value="1"/>
</dbReference>
<evidence type="ECO:0000313" key="3">
    <source>
        <dbReference type="EMBL" id="RAP70868.1"/>
    </source>
</evidence>
<dbReference type="InterPro" id="IPR015378">
    <property type="entry name" value="Transposase-like_Mu_C"/>
</dbReference>
<dbReference type="PROSITE" id="PS51702">
    <property type="entry name" value="HTH_MU"/>
    <property type="match status" value="1"/>
</dbReference>
<dbReference type="Gene3D" id="2.30.30.130">
    <property type="entry name" value="Transposase, Mu, C-terminal"/>
    <property type="match status" value="1"/>
</dbReference>
<dbReference type="Gene3D" id="1.10.10.10">
    <property type="entry name" value="Winged helix-like DNA-binding domain superfamily/Winged helix DNA-binding domain"/>
    <property type="match status" value="1"/>
</dbReference>
<organism evidence="3 4">
    <name type="scientific">Candidatus Erwinia dacicola</name>
    <dbReference type="NCBI Taxonomy" id="252393"/>
    <lineage>
        <taxon>Bacteria</taxon>
        <taxon>Pseudomonadati</taxon>
        <taxon>Pseudomonadota</taxon>
        <taxon>Gammaproteobacteria</taxon>
        <taxon>Enterobacterales</taxon>
        <taxon>Erwiniaceae</taxon>
        <taxon>Erwinia</taxon>
    </lineage>
</organism>
<dbReference type="AlphaFoldDB" id="A0A328TK59"/>
<dbReference type="SUPFAM" id="SSF50610">
    <property type="entry name" value="mu transposase, C-terminal domain"/>
    <property type="match status" value="1"/>
</dbReference>
<feature type="domain" description="Integrase catalytic" evidence="1">
    <location>
        <begin position="301"/>
        <end position="486"/>
    </location>
</feature>
<gene>
    <name evidence="3" type="ORF">ACZ87_02327</name>
</gene>
<feature type="domain" description="HTH Mu-type" evidence="2">
    <location>
        <begin position="1"/>
        <end position="68"/>
    </location>
</feature>
<dbReference type="GO" id="GO:0015074">
    <property type="term" value="P:DNA integration"/>
    <property type="evidence" value="ECO:0007669"/>
    <property type="project" value="InterPro"/>
</dbReference>
<dbReference type="InterPro" id="IPR001584">
    <property type="entry name" value="Integrase_cat-core"/>
</dbReference>
<dbReference type="Pfam" id="PF02316">
    <property type="entry name" value="HTH_Tnp_Mu_1"/>
    <property type="match status" value="1"/>
</dbReference>
<proteinExistence type="predicted"/>
<dbReference type="PROSITE" id="PS50994">
    <property type="entry name" value="INTEGRASE"/>
    <property type="match status" value="1"/>
</dbReference>
<reference evidence="3" key="1">
    <citation type="submission" date="2018-04" db="EMBL/GenBank/DDBJ databases">
        <title>Genomes of the Obligate Erwinia dacicola and Facultative Enterobacter sp. OLF Endosymbionts of the Olive Fruit fly, Bactrocera oleae.</title>
        <authorList>
            <person name="Estes A.M."/>
            <person name="Hearn D.J."/>
            <person name="Agarwal S."/>
            <person name="Pierson E.A."/>
            <person name="Dunning-Hotopp J.C."/>
        </authorList>
    </citation>
    <scope>NUCLEOTIDE SEQUENCE [LARGE SCALE GENOMIC DNA]</scope>
    <source>
        <strain evidence="3">Oroville</strain>
    </source>
</reference>
<dbReference type="InterPro" id="IPR003314">
    <property type="entry name" value="Mu-type_HTH"/>
</dbReference>
<evidence type="ECO:0000259" key="2">
    <source>
        <dbReference type="PROSITE" id="PS51702"/>
    </source>
</evidence>
<dbReference type="GO" id="GO:0003677">
    <property type="term" value="F:DNA binding"/>
    <property type="evidence" value="ECO:0007669"/>
    <property type="project" value="UniProtKB-KW"/>
</dbReference>
<dbReference type="SUPFAM" id="SSF53098">
    <property type="entry name" value="Ribonuclease H-like"/>
    <property type="match status" value="1"/>
</dbReference>
<dbReference type="InterPro" id="IPR036397">
    <property type="entry name" value="RNaseH_sf"/>
</dbReference>
<dbReference type="InterPro" id="IPR036388">
    <property type="entry name" value="WH-like_DNA-bd_sf"/>
</dbReference>
<accession>A0A328TK59</accession>
<dbReference type="InterPro" id="IPR012337">
    <property type="entry name" value="RNaseH-like_sf"/>
</dbReference>
<keyword evidence="4" id="KW-1185">Reference proteome</keyword>
<dbReference type="Gene3D" id="3.30.420.10">
    <property type="entry name" value="Ribonuclease H-like superfamily/Ribonuclease H"/>
    <property type="match status" value="1"/>
</dbReference>
<evidence type="ECO:0000313" key="4">
    <source>
        <dbReference type="Proteomes" id="UP000244334"/>
    </source>
</evidence>